<dbReference type="GO" id="GO:0032981">
    <property type="term" value="P:mitochondrial respiratory chain complex I assembly"/>
    <property type="evidence" value="ECO:0007669"/>
    <property type="project" value="TreeGrafter"/>
</dbReference>
<feature type="region of interest" description="Disordered" evidence="1">
    <location>
        <begin position="49"/>
        <end position="88"/>
    </location>
</feature>
<comment type="caution">
    <text evidence="2">The sequence shown here is derived from an EMBL/GenBank/DDBJ whole genome shotgun (WGS) entry which is preliminary data.</text>
</comment>
<dbReference type="PANTHER" id="PTHR21192">
    <property type="entry name" value="NUCLEAR PROTEIN E3-3"/>
    <property type="match status" value="1"/>
</dbReference>
<dbReference type="Gene3D" id="3.40.1230.10">
    <property type="entry name" value="MTH938-like"/>
    <property type="match status" value="1"/>
</dbReference>
<dbReference type="PANTHER" id="PTHR21192:SF2">
    <property type="entry name" value="NADH DEHYDROGENASE [UBIQUINONE] 1 ALPHA SUBCOMPLEX ASSEMBLY FACTOR 3"/>
    <property type="match status" value="1"/>
</dbReference>
<dbReference type="OrthoDB" id="20681at2759"/>
<dbReference type="SUPFAM" id="SSF64076">
    <property type="entry name" value="MTH938-like"/>
    <property type="match status" value="1"/>
</dbReference>
<feature type="compositionally biased region" description="Polar residues" evidence="1">
    <location>
        <begin position="61"/>
        <end position="75"/>
    </location>
</feature>
<dbReference type="EMBL" id="JABWAB010000003">
    <property type="protein sequence ID" value="KAF6057522.1"/>
    <property type="molecule type" value="Genomic_DNA"/>
</dbReference>
<sequence>MSSSLIRGYSVLSRGQRSNSLFKSTLRPGINQVAMYVTRHHQHQLLHTSSKTHNLFGGGNSTSKSLRGKVSSNPEQLLKPSAKSQVSSNPADILTQNDILMYSTKPTNYIESIKSNGFHLSNNYFISSPDSNGDLIGLCLLGSETFEVKLTNSNNNNNNNNSKSKQVNFSINNHIITFHDSILQIFSKIHPKPELVVIGLGKTSRLLNSSNRNWFSDLGIQLEISDSTNAGQIYDLLSTERPGVIGALLLPPNL</sequence>
<name>A0A8X7NNQ7_CANPA</name>
<organism evidence="2 3">
    <name type="scientific">Candida parapsilosis</name>
    <name type="common">Yeast</name>
    <dbReference type="NCBI Taxonomy" id="5480"/>
    <lineage>
        <taxon>Eukaryota</taxon>
        <taxon>Fungi</taxon>
        <taxon>Dikarya</taxon>
        <taxon>Ascomycota</taxon>
        <taxon>Saccharomycotina</taxon>
        <taxon>Pichiomycetes</taxon>
        <taxon>Debaryomycetaceae</taxon>
        <taxon>Candida/Lodderomyces clade</taxon>
        <taxon>Candida</taxon>
    </lineage>
</organism>
<dbReference type="GO" id="GO:0005743">
    <property type="term" value="C:mitochondrial inner membrane"/>
    <property type="evidence" value="ECO:0007669"/>
    <property type="project" value="TreeGrafter"/>
</dbReference>
<dbReference type="Pfam" id="PF04430">
    <property type="entry name" value="DUF498"/>
    <property type="match status" value="1"/>
</dbReference>
<dbReference type="InterPro" id="IPR007523">
    <property type="entry name" value="NDUFAF3/AAMDC"/>
</dbReference>
<protein>
    <recommendedName>
        <fullName evidence="4">NADH dehydrogenase [ubiquinone] 1 alpha subcomplex assembly factor 3</fullName>
    </recommendedName>
</protein>
<reference evidence="2" key="1">
    <citation type="submission" date="2020-03" db="EMBL/GenBank/DDBJ databases">
        <title>FDA dAtabase for Regulatory Grade micrObial Sequences (FDA-ARGOS): Supporting development and validation of Infectious Disease Dx tests.</title>
        <authorList>
            <person name="Campos J."/>
            <person name="Goldberg B."/>
            <person name="Tallon L."/>
            <person name="Sadzewicz L."/>
            <person name="Vavikolanu K."/>
            <person name="Mehta A."/>
            <person name="Aluvathingal J."/>
            <person name="Nadendla S."/>
            <person name="Nandy P."/>
            <person name="Geyer C."/>
            <person name="Yan Y."/>
            <person name="Sichtig H."/>
        </authorList>
    </citation>
    <scope>NUCLEOTIDE SEQUENCE [LARGE SCALE GENOMIC DNA]</scope>
    <source>
        <strain evidence="2">FDAARGOS_652</strain>
    </source>
</reference>
<proteinExistence type="predicted"/>
<accession>A0A8X7NNQ7</accession>
<evidence type="ECO:0000256" key="1">
    <source>
        <dbReference type="SAM" id="MobiDB-lite"/>
    </source>
</evidence>
<dbReference type="AlphaFoldDB" id="A0A8X7NNQ7"/>
<evidence type="ECO:0008006" key="4">
    <source>
        <dbReference type="Google" id="ProtNLM"/>
    </source>
</evidence>
<evidence type="ECO:0000313" key="2">
    <source>
        <dbReference type="EMBL" id="KAF6057522.1"/>
    </source>
</evidence>
<dbReference type="Proteomes" id="UP000590412">
    <property type="component" value="Unassembled WGS sequence"/>
</dbReference>
<dbReference type="InterPro" id="IPR036748">
    <property type="entry name" value="MTH938-like_sf"/>
</dbReference>
<evidence type="ECO:0000313" key="3">
    <source>
        <dbReference type="Proteomes" id="UP000590412"/>
    </source>
</evidence>
<gene>
    <name evidence="2" type="ORF">FOB60_002077</name>
</gene>